<protein>
    <recommendedName>
        <fullName evidence="2">F-box domain-containing protein</fullName>
    </recommendedName>
</protein>
<evidence type="ECO:0000313" key="4">
    <source>
        <dbReference type="Proteomes" id="UP000054481"/>
    </source>
</evidence>
<evidence type="ECO:0000259" key="2">
    <source>
        <dbReference type="PROSITE" id="PS50181"/>
    </source>
</evidence>
<reference evidence="3 4" key="1">
    <citation type="journal article" date="2014" name="Genome Biol. Evol.">
        <title>Comparative genomics and transcriptomics analyses reveal divergent lifestyle features of nematode endoparasitic fungus Hirsutella minnesotensis.</title>
        <authorList>
            <person name="Lai Y."/>
            <person name="Liu K."/>
            <person name="Zhang X."/>
            <person name="Zhang X."/>
            <person name="Li K."/>
            <person name="Wang N."/>
            <person name="Shu C."/>
            <person name="Wu Y."/>
            <person name="Wang C."/>
            <person name="Bushley K.E."/>
            <person name="Xiang M."/>
            <person name="Liu X."/>
        </authorList>
    </citation>
    <scope>NUCLEOTIDE SEQUENCE [LARGE SCALE GENOMIC DNA]</scope>
    <source>
        <strain evidence="3 4">3608</strain>
    </source>
</reference>
<organism evidence="3 4">
    <name type="scientific">Hirsutella minnesotensis 3608</name>
    <dbReference type="NCBI Taxonomy" id="1043627"/>
    <lineage>
        <taxon>Eukaryota</taxon>
        <taxon>Fungi</taxon>
        <taxon>Dikarya</taxon>
        <taxon>Ascomycota</taxon>
        <taxon>Pezizomycotina</taxon>
        <taxon>Sordariomycetes</taxon>
        <taxon>Hypocreomycetidae</taxon>
        <taxon>Hypocreales</taxon>
        <taxon>Ophiocordycipitaceae</taxon>
        <taxon>Hirsutella</taxon>
    </lineage>
</organism>
<dbReference type="EMBL" id="KQ030517">
    <property type="protein sequence ID" value="KJZ75413.1"/>
    <property type="molecule type" value="Genomic_DNA"/>
</dbReference>
<proteinExistence type="predicted"/>
<evidence type="ECO:0000313" key="3">
    <source>
        <dbReference type="EMBL" id="KJZ75413.1"/>
    </source>
</evidence>
<evidence type="ECO:0000256" key="1">
    <source>
        <dbReference type="SAM" id="MobiDB-lite"/>
    </source>
</evidence>
<feature type="domain" description="F-box" evidence="2">
    <location>
        <begin position="57"/>
        <end position="113"/>
    </location>
</feature>
<accession>A0A0F7ZUT3</accession>
<dbReference type="PROSITE" id="PS50181">
    <property type="entry name" value="FBOX"/>
    <property type="match status" value="1"/>
</dbReference>
<name>A0A0F7ZUT3_9HYPO</name>
<dbReference type="OrthoDB" id="5304511at2759"/>
<feature type="region of interest" description="Disordered" evidence="1">
    <location>
        <begin position="15"/>
        <end position="43"/>
    </location>
</feature>
<keyword evidence="4" id="KW-1185">Reference proteome</keyword>
<gene>
    <name evidence="3" type="ORF">HIM_05109</name>
</gene>
<sequence>MERLLRRLRKRFGGIFKRPESKQESPLSTDHPAAPAPKERQQDPIKTAWTCPQPQADAPLERLPPEVRRQLLANLRLPDLRTLVRASPVFHQQYLMDRRFVLCKSLDTTLQRVAIDAFAAYQSSQAAFHASRTNQSVSDFLDQYHERRSQGRCSIYDEHPTETQVVDMVTFYFSFVKANIENYLCWTSANLAKCHESGPPLHSDALSASEEARIFRAFYRFELCCNVFGIGNHARIFLSPFTPQSLDIVNLFLCHFEPWQVEEINCVYRYARETHDRIFNDIAWDVDENNPKFDGQRPPTPTGAFDLGNSWNRDRFLSAIISRGLKFLYTVTFKIKNHDHLVKIMQENIDYPVGDFLGSFEALGETVQEDRQLHIPSVREEKQQRRDPLPFRGDTPLDDINELHPPLAWTIIWQDTYSNLFGEWIPEKYRLWGYVMWDSTRLESTGAKDVLLRQRGEEDWDPRDHMF</sequence>
<dbReference type="InterPro" id="IPR001810">
    <property type="entry name" value="F-box_dom"/>
</dbReference>
<dbReference type="Proteomes" id="UP000054481">
    <property type="component" value="Unassembled WGS sequence"/>
</dbReference>
<dbReference type="AlphaFoldDB" id="A0A0F7ZUT3"/>